<name>A0A9J5ZSG8_SOLCO</name>
<sequence length="74" mass="8735">MLFCCLIVKIRDRNRSLLKQTGQPNYMPINFKQIFLIGFLVLSNICSLCKPWGVLVGNFIFFLIKLELLWYHIV</sequence>
<comment type="caution">
    <text evidence="2">The sequence shown here is derived from an EMBL/GenBank/DDBJ whole genome shotgun (WGS) entry which is preliminary data.</text>
</comment>
<accession>A0A9J5ZSG8</accession>
<keyword evidence="1" id="KW-1133">Transmembrane helix</keyword>
<proteinExistence type="predicted"/>
<evidence type="ECO:0000256" key="1">
    <source>
        <dbReference type="SAM" id="Phobius"/>
    </source>
</evidence>
<keyword evidence="1" id="KW-0812">Transmembrane</keyword>
<gene>
    <name evidence="2" type="ORF">H5410_014788</name>
</gene>
<reference evidence="2 3" key="1">
    <citation type="submission" date="2020-09" db="EMBL/GenBank/DDBJ databases">
        <title>De no assembly of potato wild relative species, Solanum commersonii.</title>
        <authorList>
            <person name="Cho K."/>
        </authorList>
    </citation>
    <scope>NUCLEOTIDE SEQUENCE [LARGE SCALE GENOMIC DNA]</scope>
    <source>
        <strain evidence="2">LZ3.2</strain>
        <tissue evidence="2">Leaf</tissue>
    </source>
</reference>
<keyword evidence="3" id="KW-1185">Reference proteome</keyword>
<evidence type="ECO:0000313" key="2">
    <source>
        <dbReference type="EMBL" id="KAG5614964.1"/>
    </source>
</evidence>
<dbReference type="EMBL" id="JACXVP010000003">
    <property type="protein sequence ID" value="KAG5614964.1"/>
    <property type="molecule type" value="Genomic_DNA"/>
</dbReference>
<keyword evidence="1" id="KW-0472">Membrane</keyword>
<dbReference type="AlphaFoldDB" id="A0A9J5ZSG8"/>
<evidence type="ECO:0000313" key="3">
    <source>
        <dbReference type="Proteomes" id="UP000824120"/>
    </source>
</evidence>
<protein>
    <submittedName>
        <fullName evidence="2">Uncharacterized protein</fullName>
    </submittedName>
</protein>
<organism evidence="2 3">
    <name type="scientific">Solanum commersonii</name>
    <name type="common">Commerson's wild potato</name>
    <name type="synonym">Commerson's nightshade</name>
    <dbReference type="NCBI Taxonomy" id="4109"/>
    <lineage>
        <taxon>Eukaryota</taxon>
        <taxon>Viridiplantae</taxon>
        <taxon>Streptophyta</taxon>
        <taxon>Embryophyta</taxon>
        <taxon>Tracheophyta</taxon>
        <taxon>Spermatophyta</taxon>
        <taxon>Magnoliopsida</taxon>
        <taxon>eudicotyledons</taxon>
        <taxon>Gunneridae</taxon>
        <taxon>Pentapetalae</taxon>
        <taxon>asterids</taxon>
        <taxon>lamiids</taxon>
        <taxon>Solanales</taxon>
        <taxon>Solanaceae</taxon>
        <taxon>Solanoideae</taxon>
        <taxon>Solaneae</taxon>
        <taxon>Solanum</taxon>
    </lineage>
</organism>
<feature type="transmembrane region" description="Helical" evidence="1">
    <location>
        <begin position="26"/>
        <end position="45"/>
    </location>
</feature>
<dbReference type="Proteomes" id="UP000824120">
    <property type="component" value="Chromosome 3"/>
</dbReference>